<organism evidence="2 3">
    <name type="scientific">Tsukamurella soli</name>
    <dbReference type="NCBI Taxonomy" id="644556"/>
    <lineage>
        <taxon>Bacteria</taxon>
        <taxon>Bacillati</taxon>
        <taxon>Actinomycetota</taxon>
        <taxon>Actinomycetes</taxon>
        <taxon>Mycobacteriales</taxon>
        <taxon>Tsukamurellaceae</taxon>
        <taxon>Tsukamurella</taxon>
    </lineage>
</organism>
<keyword evidence="3" id="KW-1185">Reference proteome</keyword>
<protein>
    <submittedName>
        <fullName evidence="2">Maleylpyruvate isomerase family mycothiol-dependent enzyme</fullName>
    </submittedName>
</protein>
<dbReference type="Pfam" id="PF11716">
    <property type="entry name" value="MDMPI_N"/>
    <property type="match status" value="1"/>
</dbReference>
<evidence type="ECO:0000313" key="3">
    <source>
        <dbReference type="Proteomes" id="UP001500635"/>
    </source>
</evidence>
<dbReference type="GO" id="GO:0016853">
    <property type="term" value="F:isomerase activity"/>
    <property type="evidence" value="ECO:0007669"/>
    <property type="project" value="UniProtKB-KW"/>
</dbReference>
<gene>
    <name evidence="2" type="ORF">GCM10023147_35200</name>
</gene>
<dbReference type="SUPFAM" id="SSF109854">
    <property type="entry name" value="DinB/YfiT-like putative metalloenzymes"/>
    <property type="match status" value="1"/>
</dbReference>
<dbReference type="InterPro" id="IPR017517">
    <property type="entry name" value="Maleyloyr_isom"/>
</dbReference>
<feature type="domain" description="Mycothiol-dependent maleylpyruvate isomerase metal-binding" evidence="1">
    <location>
        <begin position="28"/>
        <end position="165"/>
    </location>
</feature>
<reference evidence="3" key="1">
    <citation type="journal article" date="2019" name="Int. J. Syst. Evol. Microbiol.">
        <title>The Global Catalogue of Microorganisms (GCM) 10K type strain sequencing project: providing services to taxonomists for standard genome sequencing and annotation.</title>
        <authorList>
            <consortium name="The Broad Institute Genomics Platform"/>
            <consortium name="The Broad Institute Genome Sequencing Center for Infectious Disease"/>
            <person name="Wu L."/>
            <person name="Ma J."/>
        </authorList>
    </citation>
    <scope>NUCLEOTIDE SEQUENCE [LARGE SCALE GENOMIC DNA]</scope>
    <source>
        <strain evidence="3">JCM 17688</strain>
    </source>
</reference>
<dbReference type="InterPro" id="IPR034660">
    <property type="entry name" value="DinB/YfiT-like"/>
</dbReference>
<dbReference type="NCBIfam" id="TIGR03083">
    <property type="entry name" value="maleylpyruvate isomerase family mycothiol-dependent enzyme"/>
    <property type="match status" value="1"/>
</dbReference>
<dbReference type="Proteomes" id="UP001500635">
    <property type="component" value="Unassembled WGS sequence"/>
</dbReference>
<keyword evidence="2" id="KW-0413">Isomerase</keyword>
<dbReference type="RefSeq" id="WP_344998394.1">
    <property type="nucleotide sequence ID" value="NZ_BAABFR010000064.1"/>
</dbReference>
<dbReference type="EMBL" id="BAABFR010000064">
    <property type="protein sequence ID" value="GAA4398697.1"/>
    <property type="molecule type" value="Genomic_DNA"/>
</dbReference>
<accession>A0ABP8K0C3</accession>
<name>A0ABP8K0C3_9ACTN</name>
<evidence type="ECO:0000259" key="1">
    <source>
        <dbReference type="Pfam" id="PF11716"/>
    </source>
</evidence>
<comment type="caution">
    <text evidence="2">The sequence shown here is derived from an EMBL/GenBank/DDBJ whole genome shotgun (WGS) entry which is preliminary data.</text>
</comment>
<evidence type="ECO:0000313" key="2">
    <source>
        <dbReference type="EMBL" id="GAA4398697.1"/>
    </source>
</evidence>
<sequence>MPSADSAALPDATAPDPELSALVEIWWRTVADLTALLDELDEPDFDLPTDLPGWDVRAVAGHVAHLESVLAGGEETADVPPAPHITGPMSAFTEIGVINRRGRTGAEITAEIREVTAKRHAALAADPPTDPAAPAPGVFGALGWPIRTLLRNRPLDVWMHEQDIRRAVGRPGGMDSPGAAHVAEYLAESLGFVLGKRMKAARGTTVTVDVDGYVVTATVGDDGRGRLLPEPTADATRIATDRESFILRAGGRREVPLERFTVDGDGDLAARLVAALAVTP</sequence>
<proteinExistence type="predicted"/>
<dbReference type="InterPro" id="IPR024344">
    <property type="entry name" value="MDMPI_metal-binding"/>
</dbReference>
<dbReference type="Gene3D" id="1.20.120.450">
    <property type="entry name" value="dinb family like domain"/>
    <property type="match status" value="1"/>
</dbReference>